<accession>A0A8J4XQE7</accession>
<gene>
    <name evidence="2" type="ORF">GWK47_019616</name>
</gene>
<reference evidence="2" key="1">
    <citation type="submission" date="2020-07" db="EMBL/GenBank/DDBJ databases">
        <title>The High-quality genome of the commercially important snow crab, Chionoecetes opilio.</title>
        <authorList>
            <person name="Jeong J.-H."/>
            <person name="Ryu S."/>
        </authorList>
    </citation>
    <scope>NUCLEOTIDE SEQUENCE</scope>
    <source>
        <strain evidence="2">MADBK_172401_WGS</strain>
        <tissue evidence="2">Digestive gland</tissue>
    </source>
</reference>
<sequence>MAPGLPTGPLTRRPNNCTGRLVPRKGCPFLTINARLRLLPLPKFRPPPSQPPNNAIPYGCIATQRPGTPDVALFTRCHGRTCTDHWLRDLPRMMNPPRDASPPSPPFLAATFPKTQRYVRSPRQPAAPGAAGFISPASPGTPLTSRRGGVHHPAVPFPPRDDAVACPPLPPVLLLGPKRASCPPPPTPSLRPPSASCSVHDKTQRHAADFHTFAEAYRL</sequence>
<comment type="caution">
    <text evidence="2">The sequence shown here is derived from an EMBL/GenBank/DDBJ whole genome shotgun (WGS) entry which is preliminary data.</text>
</comment>
<dbReference type="EMBL" id="JACEEZ010022923">
    <property type="protein sequence ID" value="KAG0711893.1"/>
    <property type="molecule type" value="Genomic_DNA"/>
</dbReference>
<evidence type="ECO:0000313" key="2">
    <source>
        <dbReference type="EMBL" id="KAG0711893.1"/>
    </source>
</evidence>
<feature type="region of interest" description="Disordered" evidence="1">
    <location>
        <begin position="122"/>
        <end position="156"/>
    </location>
</feature>
<name>A0A8J4XQE7_CHIOP</name>
<keyword evidence="3" id="KW-1185">Reference proteome</keyword>
<protein>
    <submittedName>
        <fullName evidence="2">Uncharacterized protein</fullName>
    </submittedName>
</protein>
<evidence type="ECO:0000313" key="3">
    <source>
        <dbReference type="Proteomes" id="UP000770661"/>
    </source>
</evidence>
<feature type="compositionally biased region" description="Pro residues" evidence="1">
    <location>
        <begin position="182"/>
        <end position="191"/>
    </location>
</feature>
<dbReference type="Proteomes" id="UP000770661">
    <property type="component" value="Unassembled WGS sequence"/>
</dbReference>
<feature type="region of interest" description="Disordered" evidence="1">
    <location>
        <begin position="177"/>
        <end position="198"/>
    </location>
</feature>
<organism evidence="2 3">
    <name type="scientific">Chionoecetes opilio</name>
    <name type="common">Atlantic snow crab</name>
    <name type="synonym">Cancer opilio</name>
    <dbReference type="NCBI Taxonomy" id="41210"/>
    <lineage>
        <taxon>Eukaryota</taxon>
        <taxon>Metazoa</taxon>
        <taxon>Ecdysozoa</taxon>
        <taxon>Arthropoda</taxon>
        <taxon>Crustacea</taxon>
        <taxon>Multicrustacea</taxon>
        <taxon>Malacostraca</taxon>
        <taxon>Eumalacostraca</taxon>
        <taxon>Eucarida</taxon>
        <taxon>Decapoda</taxon>
        <taxon>Pleocyemata</taxon>
        <taxon>Brachyura</taxon>
        <taxon>Eubrachyura</taxon>
        <taxon>Majoidea</taxon>
        <taxon>Majidae</taxon>
        <taxon>Chionoecetes</taxon>
    </lineage>
</organism>
<evidence type="ECO:0000256" key="1">
    <source>
        <dbReference type="SAM" id="MobiDB-lite"/>
    </source>
</evidence>
<proteinExistence type="predicted"/>
<dbReference type="AlphaFoldDB" id="A0A8J4XQE7"/>